<organism evidence="2 3">
    <name type="scientific">Cellulomonas terrae</name>
    <dbReference type="NCBI Taxonomy" id="311234"/>
    <lineage>
        <taxon>Bacteria</taxon>
        <taxon>Bacillati</taxon>
        <taxon>Actinomycetota</taxon>
        <taxon>Actinomycetes</taxon>
        <taxon>Micrococcales</taxon>
        <taxon>Cellulomonadaceae</taxon>
        <taxon>Cellulomonas</taxon>
    </lineage>
</organism>
<proteinExistence type="predicted"/>
<name>A0A511JG79_9CELL</name>
<dbReference type="Proteomes" id="UP000321049">
    <property type="component" value="Unassembled WGS sequence"/>
</dbReference>
<evidence type="ECO:0008006" key="4">
    <source>
        <dbReference type="Google" id="ProtNLM"/>
    </source>
</evidence>
<gene>
    <name evidence="2" type="ORF">CTE05_05390</name>
</gene>
<evidence type="ECO:0000256" key="1">
    <source>
        <dbReference type="ARBA" id="ARBA00022729"/>
    </source>
</evidence>
<accession>A0A511JG79</accession>
<evidence type="ECO:0000313" key="3">
    <source>
        <dbReference type="Proteomes" id="UP000321049"/>
    </source>
</evidence>
<reference evidence="2 3" key="1">
    <citation type="submission" date="2019-07" db="EMBL/GenBank/DDBJ databases">
        <title>Whole genome shotgun sequence of Cellulomonas terrae NBRC 100819.</title>
        <authorList>
            <person name="Hosoyama A."/>
            <person name="Uohara A."/>
            <person name="Ohji S."/>
            <person name="Ichikawa N."/>
        </authorList>
    </citation>
    <scope>NUCLEOTIDE SEQUENCE [LARGE SCALE GENOMIC DNA]</scope>
    <source>
        <strain evidence="2 3">NBRC 100819</strain>
    </source>
</reference>
<dbReference type="EMBL" id="BJWH01000002">
    <property type="protein sequence ID" value="GEL96992.1"/>
    <property type="molecule type" value="Genomic_DNA"/>
</dbReference>
<evidence type="ECO:0000313" key="2">
    <source>
        <dbReference type="EMBL" id="GEL96992.1"/>
    </source>
</evidence>
<dbReference type="Gene3D" id="2.60.40.1240">
    <property type="match status" value="1"/>
</dbReference>
<dbReference type="InterPro" id="IPR029050">
    <property type="entry name" value="Immunoprotect_excell_Ig-like"/>
</dbReference>
<dbReference type="AlphaFoldDB" id="A0A511JG79"/>
<comment type="caution">
    <text evidence="2">The sequence shown here is derived from an EMBL/GenBank/DDBJ whole genome shotgun (WGS) entry which is preliminary data.</text>
</comment>
<sequence length="244" mass="25290">MGVAVAHAVGAPTLAPVSGPAAPPDLRARARASGSLVARRALDQPLRRIGIGGALVLLAATAAFGGLREQTQDGPEVLVVDAPVDVAPFELTVHRVVWTTELPGQYLSDDGNRWVGVVATVRNTTDAGVLGHTLRDALTLTDVDGLVQEPRTLVPGVAASSIAVLADGSSLSPVQPGLTYEAAFLFEQDGSVAPPTSATVLVQRQRWGTGILDPTVSWREPTTTLRGELDVREARSDADAEGGS</sequence>
<keyword evidence="3" id="KW-1185">Reference proteome</keyword>
<keyword evidence="1" id="KW-0732">Signal</keyword>
<protein>
    <recommendedName>
        <fullName evidence="4">DUF4352 domain-containing protein</fullName>
    </recommendedName>
</protein>